<feature type="compositionally biased region" description="Polar residues" evidence="1">
    <location>
        <begin position="114"/>
        <end position="126"/>
    </location>
</feature>
<dbReference type="PANTHER" id="PTHR33018">
    <property type="entry name" value="OS10G0338966 PROTEIN-RELATED"/>
    <property type="match status" value="1"/>
</dbReference>
<organism evidence="3 4">
    <name type="scientific">Phaseolus angularis</name>
    <name type="common">Azuki bean</name>
    <name type="synonym">Vigna angularis</name>
    <dbReference type="NCBI Taxonomy" id="3914"/>
    <lineage>
        <taxon>Eukaryota</taxon>
        <taxon>Viridiplantae</taxon>
        <taxon>Streptophyta</taxon>
        <taxon>Embryophyta</taxon>
        <taxon>Tracheophyta</taxon>
        <taxon>Spermatophyta</taxon>
        <taxon>Magnoliopsida</taxon>
        <taxon>eudicotyledons</taxon>
        <taxon>Gunneridae</taxon>
        <taxon>Pentapetalae</taxon>
        <taxon>rosids</taxon>
        <taxon>fabids</taxon>
        <taxon>Fabales</taxon>
        <taxon>Fabaceae</taxon>
        <taxon>Papilionoideae</taxon>
        <taxon>50 kb inversion clade</taxon>
        <taxon>NPAAA clade</taxon>
        <taxon>indigoferoid/millettioid clade</taxon>
        <taxon>Phaseoleae</taxon>
        <taxon>Vigna</taxon>
    </lineage>
</organism>
<dbReference type="Proteomes" id="UP000053144">
    <property type="component" value="Chromosome 7"/>
</dbReference>
<accession>A0A0L9UZ23</accession>
<evidence type="ECO:0000313" key="4">
    <source>
        <dbReference type="Proteomes" id="UP000053144"/>
    </source>
</evidence>
<dbReference type="AlphaFoldDB" id="A0A0L9UZ23"/>
<dbReference type="EMBL" id="CM003377">
    <property type="protein sequence ID" value="KOM47804.1"/>
    <property type="molecule type" value="Genomic_DNA"/>
</dbReference>
<proteinExistence type="predicted"/>
<dbReference type="InterPro" id="IPR058352">
    <property type="entry name" value="DUF8039"/>
</dbReference>
<evidence type="ECO:0000313" key="3">
    <source>
        <dbReference type="EMBL" id="KOM47804.1"/>
    </source>
</evidence>
<dbReference type="OMA" id="ELWKVAW"/>
<evidence type="ECO:0000259" key="2">
    <source>
        <dbReference type="Pfam" id="PF26133"/>
    </source>
</evidence>
<name>A0A0L9UZ23_PHAAN</name>
<dbReference type="PANTHER" id="PTHR33018:SF34">
    <property type="entry name" value="OS02G0472350 PROTEIN"/>
    <property type="match status" value="1"/>
</dbReference>
<feature type="domain" description="DUF8039" evidence="2">
    <location>
        <begin position="172"/>
        <end position="226"/>
    </location>
</feature>
<gene>
    <name evidence="3" type="ORF">LR48_Vigan07g150800</name>
</gene>
<feature type="region of interest" description="Disordered" evidence="1">
    <location>
        <begin position="114"/>
        <end position="145"/>
    </location>
</feature>
<evidence type="ECO:0000256" key="1">
    <source>
        <dbReference type="SAM" id="MobiDB-lite"/>
    </source>
</evidence>
<reference evidence="4" key="1">
    <citation type="journal article" date="2015" name="Proc. Natl. Acad. Sci. U.S.A.">
        <title>Genome sequencing of adzuki bean (Vigna angularis) provides insight into high starch and low fat accumulation and domestication.</title>
        <authorList>
            <person name="Yang K."/>
            <person name="Tian Z."/>
            <person name="Chen C."/>
            <person name="Luo L."/>
            <person name="Zhao B."/>
            <person name="Wang Z."/>
            <person name="Yu L."/>
            <person name="Li Y."/>
            <person name="Sun Y."/>
            <person name="Li W."/>
            <person name="Chen Y."/>
            <person name="Li Y."/>
            <person name="Zhang Y."/>
            <person name="Ai D."/>
            <person name="Zhao J."/>
            <person name="Shang C."/>
            <person name="Ma Y."/>
            <person name="Wu B."/>
            <person name="Wang M."/>
            <person name="Gao L."/>
            <person name="Sun D."/>
            <person name="Zhang P."/>
            <person name="Guo F."/>
            <person name="Wang W."/>
            <person name="Li Y."/>
            <person name="Wang J."/>
            <person name="Varshney R.K."/>
            <person name="Wang J."/>
            <person name="Ling H.Q."/>
            <person name="Wan P."/>
        </authorList>
    </citation>
    <scope>NUCLEOTIDE SEQUENCE</scope>
    <source>
        <strain evidence="4">cv. Jingnong 6</strain>
    </source>
</reference>
<dbReference type="Gramene" id="KOM47804">
    <property type="protein sequence ID" value="KOM47804"/>
    <property type="gene ID" value="LR48_Vigan07g150800"/>
</dbReference>
<dbReference type="Pfam" id="PF26133">
    <property type="entry name" value="DUF8039"/>
    <property type="match status" value="1"/>
</dbReference>
<protein>
    <recommendedName>
        <fullName evidence="2">DUF8039 domain-containing protein</fullName>
    </recommendedName>
</protein>
<sequence>MNASTSLVSPLNGAGRLQKRQKLNDELGLESPDLAPPPARHELWKVAWRNFNGHVTSQCAQEISQRMISREDLLVAATGWLDRLGRVHGVGGAIGLRNYFGPKPRSTEAVTQEMVSSIRQQSQQEDAPTDDPTAPRVSTKGSCSTADRTDYNIQHEFLVDEDPPRVVAVGRQIAGGQTIHGAPLLPTHARVMIDGPRDPQARVPTSEIQFMGEALGTFIAWPKAMIMPYFGPPAVYRPEK</sequence>